<sequence>MKTFKPRLIILALLFFIINGCVVKSLFPFYTSNSIVFEKKFIGNWIDTEYAKWNIQPFQEVILKENKKASPSELDDEQFALYNKYEKAYVVYFEKDSTKSSFLAMAFKINNQLFLDVTPIEDKEIDDLKNNLLYKIHLIGTHTLAKFDILNDNQIDINWFSSEKLEKLLKENRIKIKHEKVGFWETILLTASSEELEKFIKKYMDSKDEDKWKTDVEFNLTRVND</sequence>
<reference evidence="1 2" key="1">
    <citation type="submission" date="2024-02" db="EMBL/GenBank/DDBJ databases">
        <title>A Gaetbulibacter species isolated from tidal flats and genomic insights of their niches.</title>
        <authorList>
            <person name="Ye Y."/>
        </authorList>
    </citation>
    <scope>NUCLEOTIDE SEQUENCE [LARGE SCALE GENOMIC DNA]</scope>
    <source>
        <strain evidence="1 2">KEM-8</strain>
    </source>
</reference>
<protein>
    <recommendedName>
        <fullName evidence="3">Lipoprotein</fullName>
    </recommendedName>
</protein>
<proteinExistence type="predicted"/>
<keyword evidence="2" id="KW-1185">Reference proteome</keyword>
<gene>
    <name evidence="1" type="ORF">V8G56_12005</name>
</gene>
<dbReference type="Proteomes" id="UP001610104">
    <property type="component" value="Unassembled WGS sequence"/>
</dbReference>
<organism evidence="1 2">
    <name type="scientific">Gaetbulibacter aquiaggeris</name>
    <dbReference type="NCBI Taxonomy" id="1735373"/>
    <lineage>
        <taxon>Bacteria</taxon>
        <taxon>Pseudomonadati</taxon>
        <taxon>Bacteroidota</taxon>
        <taxon>Flavobacteriia</taxon>
        <taxon>Flavobacteriales</taxon>
        <taxon>Flavobacteriaceae</taxon>
        <taxon>Gaetbulibacter</taxon>
    </lineage>
</organism>
<dbReference type="EMBL" id="JBAWKC010000004">
    <property type="protein sequence ID" value="MFH6769465.1"/>
    <property type="molecule type" value="Genomic_DNA"/>
</dbReference>
<evidence type="ECO:0000313" key="2">
    <source>
        <dbReference type="Proteomes" id="UP001610104"/>
    </source>
</evidence>
<comment type="caution">
    <text evidence="1">The sequence shown here is derived from an EMBL/GenBank/DDBJ whole genome shotgun (WGS) entry which is preliminary data.</text>
</comment>
<dbReference type="RefSeq" id="WP_395438701.1">
    <property type="nucleotide sequence ID" value="NZ_JBAWKC010000004.1"/>
</dbReference>
<accession>A0ABW7MRQ5</accession>
<name>A0ABW7MRQ5_9FLAO</name>
<evidence type="ECO:0008006" key="3">
    <source>
        <dbReference type="Google" id="ProtNLM"/>
    </source>
</evidence>
<evidence type="ECO:0000313" key="1">
    <source>
        <dbReference type="EMBL" id="MFH6769465.1"/>
    </source>
</evidence>